<dbReference type="Proteomes" id="UP000315403">
    <property type="component" value="Unassembled WGS sequence"/>
</dbReference>
<feature type="compositionally biased region" description="Basic and acidic residues" evidence="1">
    <location>
        <begin position="1"/>
        <end position="11"/>
    </location>
</feature>
<evidence type="ECO:0000313" key="3">
    <source>
        <dbReference type="Proteomes" id="UP000315403"/>
    </source>
</evidence>
<dbReference type="RefSeq" id="WP_246864924.1">
    <property type="nucleotide sequence ID" value="NZ_SZUV01000001.1"/>
</dbReference>
<name>A0A543Q2W6_ACITH</name>
<dbReference type="AlphaFoldDB" id="A0A543Q2W6"/>
<feature type="region of interest" description="Disordered" evidence="1">
    <location>
        <begin position="244"/>
        <end position="264"/>
    </location>
</feature>
<feature type="compositionally biased region" description="Polar residues" evidence="1">
    <location>
        <begin position="91"/>
        <end position="109"/>
    </location>
</feature>
<reference evidence="2 3" key="1">
    <citation type="submission" date="2019-03" db="EMBL/GenBank/DDBJ databases">
        <title>New insights into Acidothiobacillus thiooxidans sulfur metabolism through coupled gene expression, solution geochemistry, microscopy and spectroscopy analyses.</title>
        <authorList>
            <person name="Camacho D."/>
            <person name="Frazao R."/>
            <person name="Fouillen A."/>
            <person name="Nanci A."/>
            <person name="Lang B.F."/>
            <person name="Apte S.C."/>
            <person name="Baron C."/>
            <person name="Warren L.A."/>
        </authorList>
    </citation>
    <scope>NUCLEOTIDE SEQUENCE [LARGE SCALE GENOMIC DNA]</scope>
    <source>
        <strain evidence="2 3">ATCC 19377</strain>
    </source>
</reference>
<gene>
    <name evidence="2" type="ORF">DLNHIDIE_00515</name>
</gene>
<feature type="compositionally biased region" description="Basic and acidic residues" evidence="1">
    <location>
        <begin position="248"/>
        <end position="257"/>
    </location>
</feature>
<organism evidence="2 3">
    <name type="scientific">Acidithiobacillus thiooxidans ATCC 19377</name>
    <dbReference type="NCBI Taxonomy" id="637390"/>
    <lineage>
        <taxon>Bacteria</taxon>
        <taxon>Pseudomonadati</taxon>
        <taxon>Pseudomonadota</taxon>
        <taxon>Acidithiobacillia</taxon>
        <taxon>Acidithiobacillales</taxon>
        <taxon>Acidithiobacillaceae</taxon>
        <taxon>Acidithiobacillus</taxon>
    </lineage>
</organism>
<feature type="region of interest" description="Disordered" evidence="1">
    <location>
        <begin position="39"/>
        <end position="111"/>
    </location>
</feature>
<comment type="caution">
    <text evidence="2">The sequence shown here is derived from an EMBL/GenBank/DDBJ whole genome shotgun (WGS) entry which is preliminary data.</text>
</comment>
<evidence type="ECO:0000313" key="2">
    <source>
        <dbReference type="EMBL" id="TQN50661.1"/>
    </source>
</evidence>
<feature type="region of interest" description="Disordered" evidence="1">
    <location>
        <begin position="1"/>
        <end position="24"/>
    </location>
</feature>
<dbReference type="EMBL" id="SZUV01000001">
    <property type="protein sequence ID" value="TQN50661.1"/>
    <property type="molecule type" value="Genomic_DNA"/>
</dbReference>
<proteinExistence type="predicted"/>
<accession>A0A543Q2W6</accession>
<sequence>MNKQSDRKEPVLEESLEDNDDAPLLLTKVVREGLPPQLWRHEESPFMPEPNSESHKIPAPLDAGQADKFSMQWEEAESGSTAVADTEQAKIYTQSEARWQPAETANPQQDFEDRDLEAALKRMRQGLSKFTASRSEPTFGEKSDSDFADQAVTGLVSEHLKPAPINPEPAEKPIRFEEDIGESPVSEALQPEHIINETAESNPEPAEEPVEEVTVNATRVEPEASITDAAADAAIKPSVEELQEEEHQEFVEGHPVQEPEPSPVPEKTPLDLDFLKDFEQLLFQEIERRVINEMEEQMIQHLQKVWKEQVSLTLMRTLALEGIKLRESLAQEMRASLPEILQRVLHNGLEQITPTEPD</sequence>
<protein>
    <submittedName>
        <fullName evidence="2">Uncharacterized protein</fullName>
    </submittedName>
</protein>
<feature type="compositionally biased region" description="Acidic residues" evidence="1">
    <location>
        <begin position="12"/>
        <end position="21"/>
    </location>
</feature>
<evidence type="ECO:0000256" key="1">
    <source>
        <dbReference type="SAM" id="MobiDB-lite"/>
    </source>
</evidence>
<feature type="region of interest" description="Disordered" evidence="1">
    <location>
        <begin position="128"/>
        <end position="147"/>
    </location>
</feature>